<keyword evidence="3" id="KW-1185">Reference proteome</keyword>
<dbReference type="SUPFAM" id="SSF53474">
    <property type="entry name" value="alpha/beta-Hydrolases"/>
    <property type="match status" value="1"/>
</dbReference>
<dbReference type="InterPro" id="IPR029058">
    <property type="entry name" value="AB_hydrolase_fold"/>
</dbReference>
<dbReference type="RefSeq" id="WP_094377813.1">
    <property type="nucleotide sequence ID" value="NZ_NOKA02000023.1"/>
</dbReference>
<dbReference type="PRINTS" id="PR00111">
    <property type="entry name" value="ABHYDROLASE"/>
</dbReference>
<dbReference type="InterPro" id="IPR000073">
    <property type="entry name" value="AB_hydrolase_1"/>
</dbReference>
<organism evidence="2 3">
    <name type="scientific">Lachnotalea glycerini</name>
    <dbReference type="NCBI Taxonomy" id="1763509"/>
    <lineage>
        <taxon>Bacteria</taxon>
        <taxon>Bacillati</taxon>
        <taxon>Bacillota</taxon>
        <taxon>Clostridia</taxon>
        <taxon>Lachnospirales</taxon>
        <taxon>Lachnospiraceae</taxon>
        <taxon>Lachnotalea</taxon>
    </lineage>
</organism>
<protein>
    <submittedName>
        <fullName evidence="2">Alpha/beta hydrolase</fullName>
    </submittedName>
</protein>
<evidence type="ECO:0000313" key="2">
    <source>
        <dbReference type="EMBL" id="RDY31035.1"/>
    </source>
</evidence>
<name>A0A371JE89_9FIRM</name>
<dbReference type="Pfam" id="PF00561">
    <property type="entry name" value="Abhydrolase_1"/>
    <property type="match status" value="1"/>
</dbReference>
<dbReference type="Gene3D" id="3.40.50.1820">
    <property type="entry name" value="alpha/beta hydrolase"/>
    <property type="match status" value="1"/>
</dbReference>
<dbReference type="AlphaFoldDB" id="A0A371JE89"/>
<dbReference type="GO" id="GO:0016787">
    <property type="term" value="F:hydrolase activity"/>
    <property type="evidence" value="ECO:0007669"/>
    <property type="project" value="UniProtKB-KW"/>
</dbReference>
<evidence type="ECO:0000313" key="3">
    <source>
        <dbReference type="Proteomes" id="UP000216411"/>
    </source>
</evidence>
<keyword evidence="2" id="KW-0378">Hydrolase</keyword>
<comment type="caution">
    <text evidence="2">The sequence shown here is derived from an EMBL/GenBank/DDBJ whole genome shotgun (WGS) entry which is preliminary data.</text>
</comment>
<gene>
    <name evidence="2" type="ORF">CG710_011685</name>
</gene>
<dbReference type="OrthoDB" id="9808398at2"/>
<evidence type="ECO:0000259" key="1">
    <source>
        <dbReference type="Pfam" id="PF00561"/>
    </source>
</evidence>
<dbReference type="EMBL" id="NOKA02000023">
    <property type="protein sequence ID" value="RDY31035.1"/>
    <property type="molecule type" value="Genomic_DNA"/>
</dbReference>
<dbReference type="PANTHER" id="PTHR46438:SF11">
    <property type="entry name" value="LIPASE-RELATED"/>
    <property type="match status" value="1"/>
</dbReference>
<reference evidence="2 3" key="1">
    <citation type="journal article" date="2017" name="Genome Announc.">
        <title>Draft Genome Sequence of a Sporulating and Motile Strain of Lachnotalea glycerini Isolated from Water in Quebec City, Canada.</title>
        <authorList>
            <person name="Maheux A.F."/>
            <person name="Boudreau D.K."/>
            <person name="Berube E."/>
            <person name="Boissinot M."/>
            <person name="Raymond F."/>
            <person name="Brodeur S."/>
            <person name="Corbeil J."/>
            <person name="Isabel S."/>
            <person name="Omar R.F."/>
            <person name="Bergeron M.G."/>
        </authorList>
    </citation>
    <scope>NUCLEOTIDE SEQUENCE [LARGE SCALE GENOMIC DNA]</scope>
    <source>
        <strain evidence="2 3">CCRI-19302</strain>
    </source>
</reference>
<feature type="domain" description="AB hydrolase-1" evidence="1">
    <location>
        <begin position="20"/>
        <end position="241"/>
    </location>
</feature>
<proteinExistence type="predicted"/>
<accession>A0A371JE89</accession>
<sequence>MNINIDHIKINYIMEGEGETILMLHGWGSNILPFQPLIKHLSSYYKVYALDMPGFGQSNEPSAAWTVDDYVEFIIKFVQEMKITSAILIGHSFGGECIIKLASHKTLPFQINKIILMGSAGIRRPKTLKQKFKICTYKCGKWFLKRKLIQFLYPDALENFQSKSGSADYRAASPLMRQSFVKVVNEILDESYFTNIKPSTLLIWGENDTATPLIDGQYMEKTISDAGLVTIKNAGHYVFLDQAFTVHKVIDSFLNIKE</sequence>
<dbReference type="Proteomes" id="UP000216411">
    <property type="component" value="Unassembled WGS sequence"/>
</dbReference>
<dbReference type="PANTHER" id="PTHR46438">
    <property type="entry name" value="ALPHA/BETA-HYDROLASES SUPERFAMILY PROTEIN"/>
    <property type="match status" value="1"/>
</dbReference>